<feature type="transmembrane region" description="Helical" evidence="1">
    <location>
        <begin position="83"/>
        <end position="112"/>
    </location>
</feature>
<evidence type="ECO:0000256" key="1">
    <source>
        <dbReference type="SAM" id="Phobius"/>
    </source>
</evidence>
<accession>A0A0T9R1Q8</accession>
<feature type="transmembrane region" description="Helical" evidence="1">
    <location>
        <begin position="29"/>
        <end position="48"/>
    </location>
</feature>
<dbReference type="RefSeq" id="WP_049614778.1">
    <property type="nucleotide sequence ID" value="NZ_CQAZ01000046.1"/>
</dbReference>
<keyword evidence="1" id="KW-0472">Membrane</keyword>
<gene>
    <name evidence="2" type="ORF">ERS008529_03919</name>
</gene>
<dbReference type="EMBL" id="CQAZ01000046">
    <property type="protein sequence ID" value="CNI40256.1"/>
    <property type="molecule type" value="Genomic_DNA"/>
</dbReference>
<evidence type="ECO:0000313" key="2">
    <source>
        <dbReference type="EMBL" id="CNI40256.1"/>
    </source>
</evidence>
<reference evidence="3" key="1">
    <citation type="submission" date="2015-03" db="EMBL/GenBank/DDBJ databases">
        <authorList>
            <consortium name="Pathogen Informatics"/>
        </authorList>
    </citation>
    <scope>NUCLEOTIDE SEQUENCE [LARGE SCALE GENOMIC DNA]</scope>
    <source>
        <strain evidence="3">A125KOH2</strain>
    </source>
</reference>
<dbReference type="AlphaFoldDB" id="A0A0T9R1Q8"/>
<keyword evidence="1" id="KW-0812">Transmembrane</keyword>
<organism evidence="2 3">
    <name type="scientific">Yersinia pekkanenii</name>
    <dbReference type="NCBI Taxonomy" id="1288385"/>
    <lineage>
        <taxon>Bacteria</taxon>
        <taxon>Pseudomonadati</taxon>
        <taxon>Pseudomonadota</taxon>
        <taxon>Gammaproteobacteria</taxon>
        <taxon>Enterobacterales</taxon>
        <taxon>Yersiniaceae</taxon>
        <taxon>Yersinia</taxon>
    </lineage>
</organism>
<dbReference type="STRING" id="1288385.ERS137968_04237"/>
<proteinExistence type="predicted"/>
<evidence type="ECO:0000313" key="3">
    <source>
        <dbReference type="Proteomes" id="UP000045840"/>
    </source>
</evidence>
<name>A0A0T9R1Q8_9GAMM</name>
<dbReference type="Proteomes" id="UP000045840">
    <property type="component" value="Unassembled WGS sequence"/>
</dbReference>
<sequence length="275" mass="31589">MFSCKRKSISLEQLKENREKQIKSLDRKLDFPTNLLFMGMAFFVMYLISDYVLKTLFDTLTRVDGFDTRVQLVLNMVMYIMPWFFGFISLGLMSVAASIASVEIGYSALVFYSLNKRIKKRQQEEKNTNEPQQTQPHDIQYKQRGYVSVLDLHHKATALAVHANIAYWECLMCAFGEEAHTRGFIVLTIDEYQQQIVTWEIEDLDAQDKSHLGCAVIKARQKLFAPTMTPDIVDRIVTTGTEDGHNTYWVDAILNALEKEGLVVVKTTNTEPTHD</sequence>
<keyword evidence="1" id="KW-1133">Transmembrane helix</keyword>
<protein>
    <submittedName>
        <fullName evidence="2">Uncharacterized protein</fullName>
    </submittedName>
</protein>